<sequence length="321" mass="35316">MVLTKHIERVAIVGANGNLGKHFTEELLKTGKHTITVLTRPGGKGKLPVGIKVAEVDYNDEASLVSALTGQQFLIITLSFMAPSDTHSKIVKAAAKASVPYIMPNVFGYNVLNESIRKDAPGGDAELRHILEVKGLGASYVTMACGSWFEWSVALCEESFGFDFANKKVTFYDDGKTITNISTWRHCGRALAALLSLPEDGASPALSQWKDKPLHIYSFAISQRDILDSINRVRGTTDADWVIGYENTAERYKKGMEEFKAGDIKGFTKALYARIFFPGRGYNLDDKTLLANDVLGLPKEDLDEATKRALEMVESGWNPFA</sequence>
<evidence type="ECO:0000256" key="1">
    <source>
        <dbReference type="ARBA" id="ARBA00005725"/>
    </source>
</evidence>
<dbReference type="InterPro" id="IPR051609">
    <property type="entry name" value="NmrA/Isoflavone_reductase-like"/>
</dbReference>
<dbReference type="InterPro" id="IPR045312">
    <property type="entry name" value="PCBER-like"/>
</dbReference>
<proteinExistence type="inferred from homology"/>
<dbReference type="CDD" id="cd05259">
    <property type="entry name" value="PCBER_SDR_a"/>
    <property type="match status" value="1"/>
</dbReference>
<protein>
    <submittedName>
        <fullName evidence="5">NAD(P)-binding protein</fullName>
    </submittedName>
</protein>
<evidence type="ECO:0000256" key="3">
    <source>
        <dbReference type="ARBA" id="ARBA00023002"/>
    </source>
</evidence>
<keyword evidence="3" id="KW-0560">Oxidoreductase</keyword>
<dbReference type="SUPFAM" id="SSF51735">
    <property type="entry name" value="NAD(P)-binding Rossmann-fold domains"/>
    <property type="match status" value="1"/>
</dbReference>
<feature type="domain" description="NAD(P)-binding" evidence="4">
    <location>
        <begin position="14"/>
        <end position="140"/>
    </location>
</feature>
<comment type="similarity">
    <text evidence="1">Belongs to the NmrA-type oxidoreductase family. Isoflavone reductase subfamily.</text>
</comment>
<dbReference type="GO" id="GO:0016491">
    <property type="term" value="F:oxidoreductase activity"/>
    <property type="evidence" value="ECO:0007669"/>
    <property type="project" value="UniProtKB-KW"/>
</dbReference>
<dbReference type="Gene3D" id="3.40.50.720">
    <property type="entry name" value="NAD(P)-binding Rossmann-like Domain"/>
    <property type="match status" value="1"/>
</dbReference>
<name>A0A6G1KEL7_9PLEO</name>
<evidence type="ECO:0000256" key="2">
    <source>
        <dbReference type="ARBA" id="ARBA00022857"/>
    </source>
</evidence>
<evidence type="ECO:0000313" key="5">
    <source>
        <dbReference type="EMBL" id="KAF2711073.1"/>
    </source>
</evidence>
<gene>
    <name evidence="5" type="ORF">K504DRAFT_404242</name>
</gene>
<keyword evidence="2" id="KW-0521">NADP</keyword>
<organism evidence="5 6">
    <name type="scientific">Pleomassaria siparia CBS 279.74</name>
    <dbReference type="NCBI Taxonomy" id="1314801"/>
    <lineage>
        <taxon>Eukaryota</taxon>
        <taxon>Fungi</taxon>
        <taxon>Dikarya</taxon>
        <taxon>Ascomycota</taxon>
        <taxon>Pezizomycotina</taxon>
        <taxon>Dothideomycetes</taxon>
        <taxon>Pleosporomycetidae</taxon>
        <taxon>Pleosporales</taxon>
        <taxon>Pleomassariaceae</taxon>
        <taxon>Pleomassaria</taxon>
    </lineage>
</organism>
<dbReference type="EMBL" id="MU005768">
    <property type="protein sequence ID" value="KAF2711073.1"/>
    <property type="molecule type" value="Genomic_DNA"/>
</dbReference>
<dbReference type="PANTHER" id="PTHR47706">
    <property type="entry name" value="NMRA-LIKE FAMILY PROTEIN"/>
    <property type="match status" value="1"/>
</dbReference>
<reference evidence="5" key="1">
    <citation type="journal article" date="2020" name="Stud. Mycol.">
        <title>101 Dothideomycetes genomes: a test case for predicting lifestyles and emergence of pathogens.</title>
        <authorList>
            <person name="Haridas S."/>
            <person name="Albert R."/>
            <person name="Binder M."/>
            <person name="Bloem J."/>
            <person name="Labutti K."/>
            <person name="Salamov A."/>
            <person name="Andreopoulos B."/>
            <person name="Baker S."/>
            <person name="Barry K."/>
            <person name="Bills G."/>
            <person name="Bluhm B."/>
            <person name="Cannon C."/>
            <person name="Castanera R."/>
            <person name="Culley D."/>
            <person name="Daum C."/>
            <person name="Ezra D."/>
            <person name="Gonzalez J."/>
            <person name="Henrissat B."/>
            <person name="Kuo A."/>
            <person name="Liang C."/>
            <person name="Lipzen A."/>
            <person name="Lutzoni F."/>
            <person name="Magnuson J."/>
            <person name="Mondo S."/>
            <person name="Nolan M."/>
            <person name="Ohm R."/>
            <person name="Pangilinan J."/>
            <person name="Park H.-J."/>
            <person name="Ramirez L."/>
            <person name="Alfaro M."/>
            <person name="Sun H."/>
            <person name="Tritt A."/>
            <person name="Yoshinaga Y."/>
            <person name="Zwiers L.-H."/>
            <person name="Turgeon B."/>
            <person name="Goodwin S."/>
            <person name="Spatafora J."/>
            <person name="Crous P."/>
            <person name="Grigoriev I."/>
        </authorList>
    </citation>
    <scope>NUCLEOTIDE SEQUENCE</scope>
    <source>
        <strain evidence="5">CBS 279.74</strain>
    </source>
</reference>
<evidence type="ECO:0000313" key="6">
    <source>
        <dbReference type="Proteomes" id="UP000799428"/>
    </source>
</evidence>
<dbReference type="PANTHER" id="PTHR47706:SF7">
    <property type="entry name" value="CIPA-LIKE, PUTATIVE (AFU_ORTHOLOGUE AFUA_1G01630)-RELATED"/>
    <property type="match status" value="1"/>
</dbReference>
<dbReference type="Proteomes" id="UP000799428">
    <property type="component" value="Unassembled WGS sequence"/>
</dbReference>
<keyword evidence="6" id="KW-1185">Reference proteome</keyword>
<dbReference type="InterPro" id="IPR016040">
    <property type="entry name" value="NAD(P)-bd_dom"/>
</dbReference>
<evidence type="ECO:0000259" key="4">
    <source>
        <dbReference type="Pfam" id="PF13460"/>
    </source>
</evidence>
<accession>A0A6G1KEL7</accession>
<dbReference type="Pfam" id="PF13460">
    <property type="entry name" value="NAD_binding_10"/>
    <property type="match status" value="1"/>
</dbReference>
<dbReference type="AlphaFoldDB" id="A0A6G1KEL7"/>
<dbReference type="OrthoDB" id="419598at2759"/>
<dbReference type="InterPro" id="IPR036291">
    <property type="entry name" value="NAD(P)-bd_dom_sf"/>
</dbReference>